<comment type="caution">
    <text evidence="4">The sequence shown here is derived from an EMBL/GenBank/DDBJ whole genome shotgun (WGS) entry which is preliminary data.</text>
</comment>
<dbReference type="GO" id="GO:0016787">
    <property type="term" value="F:hydrolase activity"/>
    <property type="evidence" value="ECO:0007669"/>
    <property type="project" value="UniProtKB-KW"/>
</dbReference>
<keyword evidence="1" id="KW-0378">Hydrolase</keyword>
<keyword evidence="2" id="KW-0732">Signal</keyword>
<dbReference type="InterPro" id="IPR029018">
    <property type="entry name" value="Hex-like_dom2"/>
</dbReference>
<dbReference type="PANTHER" id="PTHR37842:SF2">
    <property type="entry name" value="GYLCOSYL HYDROLASE 115 C-TERMINAL DOMAIN-CONTAINING PROTEIN"/>
    <property type="match status" value="1"/>
</dbReference>
<evidence type="ECO:0000259" key="3">
    <source>
        <dbReference type="Pfam" id="PF17829"/>
    </source>
</evidence>
<dbReference type="Gene3D" id="2.60.120.1620">
    <property type="match status" value="1"/>
</dbReference>
<dbReference type="Gene3D" id="3.20.20.520">
    <property type="entry name" value="Glycosyl hydrolase family 115"/>
    <property type="match status" value="1"/>
</dbReference>
<dbReference type="InterPro" id="IPR041437">
    <property type="entry name" value="GH115_C"/>
</dbReference>
<dbReference type="SUPFAM" id="SSF55545">
    <property type="entry name" value="beta-N-acetylhexosaminidase-like domain"/>
    <property type="match status" value="1"/>
</dbReference>
<dbReference type="RefSeq" id="WP_188768228.1">
    <property type="nucleotide sequence ID" value="NZ_BMHK01000003.1"/>
</dbReference>
<feature type="chain" id="PRO_5037180246" description="Gylcosyl hydrolase 115 C-terminal domain-containing protein" evidence="2">
    <location>
        <begin position="34"/>
        <end position="846"/>
    </location>
</feature>
<reference evidence="4" key="1">
    <citation type="journal article" date="2014" name="Int. J. Syst. Evol. Microbiol.">
        <title>Complete genome sequence of Corynebacterium casei LMG S-19264T (=DSM 44701T), isolated from a smear-ripened cheese.</title>
        <authorList>
            <consortium name="US DOE Joint Genome Institute (JGI-PGF)"/>
            <person name="Walter F."/>
            <person name="Albersmeier A."/>
            <person name="Kalinowski J."/>
            <person name="Ruckert C."/>
        </authorList>
    </citation>
    <scope>NUCLEOTIDE SEQUENCE</scope>
    <source>
        <strain evidence="4">CGMCC 1.15095</strain>
    </source>
</reference>
<organism evidence="4 5">
    <name type="scientific">Novosphingobium endophyticum</name>
    <dbReference type="NCBI Taxonomy" id="1955250"/>
    <lineage>
        <taxon>Bacteria</taxon>
        <taxon>Pseudomonadati</taxon>
        <taxon>Pseudomonadota</taxon>
        <taxon>Alphaproteobacteria</taxon>
        <taxon>Sphingomonadales</taxon>
        <taxon>Sphingomonadaceae</taxon>
        <taxon>Novosphingobium</taxon>
    </lineage>
</organism>
<feature type="signal peptide" evidence="2">
    <location>
        <begin position="1"/>
        <end position="33"/>
    </location>
</feature>
<dbReference type="Pfam" id="PF15979">
    <property type="entry name" value="Glyco_hydro_115"/>
    <property type="match status" value="1"/>
</dbReference>
<dbReference type="InterPro" id="IPR031924">
    <property type="entry name" value="GH115"/>
</dbReference>
<dbReference type="Gene3D" id="1.20.58.2150">
    <property type="match status" value="1"/>
</dbReference>
<sequence length="846" mass="92942">MGGNLVPGSRRFATLFRIVAAAFGLVAAQPAFAGAGSGTENPLVVSTHARGGFALVSGGAATPILIDRGDDTLIVHAAADFAEDLAAVSGVRPDVVTSPAGKPSVIIIGTLGHSAPIDRLVSSGKLDAAKLGGAWESFIIATVADPAPGVAQALVIAGSDRRGTAFGVYELSEAIGVSPWSWWADVAPQRKETLVVPAGTRKFGPPSVRYRGLFINDEDWGLFPWSARTFDPKGGNIGPKTYERVFELLLRLKANTLWPAMHKTTAAFNADPANARLADEYGIVVGTSHAEPMLRNNVGEWNDAPDQYNYATNAEGVRTYWEERVRENASYESLWTLGMRGIHDSGMVGGGGIADRVALLDRIIADQRKMLHDIIGPDPRRTPQMFVPYKEVLELYRNGLKVPEDVTIVWPDDNFGYIRQFPSDDERKRPGGSGVYYHLSYLGAPLSYLWLSTTPPALVQEEMTRAYDQGARTIWIANVGDIKPAEIGMSHFFDLAWDIGRWRGHTQRNYLDDWASRTFDSDTGRAIGGLLDSYFRLNFERRPEHLWWQNLRERSHSFSSAEVDARLRRLGDLESATIALRKRVPPSLADAYFQLIEYPIRASAAANLRYFGAERYAERIDDEPAFARSAGAAAIAADEQIKRLTRQYNEQLDGKWRWIMAEEPADNQWRQYRTAPIALPAPGLAGEARPFLDHIARADLTPPADIVEAENYARSSAWRIVEGLGRGRGTMMAQRPGARMQFRVTVPDGEARSLQLGLLPLFPNASESALVLDVSVDDGAPRRIEIPREAQTPEWSQAVLDNLLRVGASDPLPPGRHEISVIARSSGVALDRMFLIAPETKAHGGH</sequence>
<dbReference type="InterPro" id="IPR042301">
    <property type="entry name" value="GH115_sf"/>
</dbReference>
<proteinExistence type="predicted"/>
<evidence type="ECO:0000256" key="1">
    <source>
        <dbReference type="ARBA" id="ARBA00022801"/>
    </source>
</evidence>
<dbReference type="Proteomes" id="UP000608154">
    <property type="component" value="Unassembled WGS sequence"/>
</dbReference>
<dbReference type="GO" id="GO:0005975">
    <property type="term" value="P:carbohydrate metabolic process"/>
    <property type="evidence" value="ECO:0007669"/>
    <property type="project" value="UniProtKB-ARBA"/>
</dbReference>
<evidence type="ECO:0000313" key="4">
    <source>
        <dbReference type="EMBL" id="GGB90229.1"/>
    </source>
</evidence>
<dbReference type="Pfam" id="PF17829">
    <property type="entry name" value="GH115_C"/>
    <property type="match status" value="1"/>
</dbReference>
<protein>
    <recommendedName>
        <fullName evidence="3">Gylcosyl hydrolase 115 C-terminal domain-containing protein</fullName>
    </recommendedName>
</protein>
<dbReference type="AlphaFoldDB" id="A0A916TPC8"/>
<reference evidence="4" key="2">
    <citation type="submission" date="2020-09" db="EMBL/GenBank/DDBJ databases">
        <authorList>
            <person name="Sun Q."/>
            <person name="Zhou Y."/>
        </authorList>
    </citation>
    <scope>NUCLEOTIDE SEQUENCE</scope>
    <source>
        <strain evidence="4">CGMCC 1.15095</strain>
    </source>
</reference>
<feature type="domain" description="Gylcosyl hydrolase 115 C-terminal" evidence="3">
    <location>
        <begin position="707"/>
        <end position="835"/>
    </location>
</feature>
<evidence type="ECO:0000256" key="2">
    <source>
        <dbReference type="SAM" id="SignalP"/>
    </source>
</evidence>
<evidence type="ECO:0000313" key="5">
    <source>
        <dbReference type="Proteomes" id="UP000608154"/>
    </source>
</evidence>
<accession>A0A916TPC8</accession>
<dbReference type="Gene3D" id="3.30.379.10">
    <property type="entry name" value="Chitobiase/beta-hexosaminidase domain 2-like"/>
    <property type="match status" value="1"/>
</dbReference>
<name>A0A916TPC8_9SPHN</name>
<keyword evidence="5" id="KW-1185">Reference proteome</keyword>
<dbReference type="EMBL" id="BMHK01000003">
    <property type="protein sequence ID" value="GGB90229.1"/>
    <property type="molecule type" value="Genomic_DNA"/>
</dbReference>
<dbReference type="PANTHER" id="PTHR37842">
    <property type="match status" value="1"/>
</dbReference>
<gene>
    <name evidence="4" type="ORF">GCM10011494_05710</name>
</gene>